<evidence type="ECO:0000313" key="12">
    <source>
        <dbReference type="Proteomes" id="UP000199093"/>
    </source>
</evidence>
<feature type="transmembrane region" description="Helical" evidence="9">
    <location>
        <begin position="160"/>
        <end position="184"/>
    </location>
</feature>
<gene>
    <name evidence="11" type="ORF">SAMN04487993_1007214</name>
</gene>
<comment type="similarity">
    <text evidence="8 9">Belongs to the TRAP transporter small permease family.</text>
</comment>
<evidence type="ECO:0000313" key="11">
    <source>
        <dbReference type="EMBL" id="SDI63671.1"/>
    </source>
</evidence>
<comment type="function">
    <text evidence="9">Part of the tripartite ATP-independent periplasmic (TRAP) transport system.</text>
</comment>
<dbReference type="STRING" id="555512.SAMN04487993_1007214"/>
<sequence length="196" mass="21565">MAEPDPVARPGIPEAALSHPRTLPEAGRIGRGIDRVAAVFALGIVLAMAILVLEVITRYFFNAPTTWAHETSTFLSAITFIFGGLLCVARNSHIRVVLLYDLVRGRALQVLNAVISLTCMISTGFFAWAAWHMVRKAIFRPSGDFFLETSGSAWNSPAPALIKIFLFLVLIVMSGQFLLLTFSYMRAARAPERADR</sequence>
<protein>
    <recommendedName>
        <fullName evidence="9">TRAP transporter small permease protein</fullName>
    </recommendedName>
</protein>
<comment type="subunit">
    <text evidence="9">The complex comprises the extracytoplasmic solute receptor protein and the two transmembrane proteins.</text>
</comment>
<feature type="transmembrane region" description="Helical" evidence="9">
    <location>
        <begin position="110"/>
        <end position="131"/>
    </location>
</feature>
<proteinExistence type="inferred from homology"/>
<evidence type="ECO:0000256" key="7">
    <source>
        <dbReference type="ARBA" id="ARBA00023136"/>
    </source>
</evidence>
<feature type="transmembrane region" description="Helical" evidence="9">
    <location>
        <begin position="36"/>
        <end position="61"/>
    </location>
</feature>
<dbReference type="GO" id="GO:0005886">
    <property type="term" value="C:plasma membrane"/>
    <property type="evidence" value="ECO:0007669"/>
    <property type="project" value="UniProtKB-SubCell"/>
</dbReference>
<keyword evidence="3" id="KW-1003">Cell membrane</keyword>
<evidence type="ECO:0000256" key="8">
    <source>
        <dbReference type="ARBA" id="ARBA00038436"/>
    </source>
</evidence>
<dbReference type="EMBL" id="FNEJ01000007">
    <property type="protein sequence ID" value="SDI63671.1"/>
    <property type="molecule type" value="Genomic_DNA"/>
</dbReference>
<evidence type="ECO:0000256" key="1">
    <source>
        <dbReference type="ARBA" id="ARBA00004429"/>
    </source>
</evidence>
<organism evidence="11 12">
    <name type="scientific">Salipiger marinus</name>
    <dbReference type="NCBI Taxonomy" id="555512"/>
    <lineage>
        <taxon>Bacteria</taxon>
        <taxon>Pseudomonadati</taxon>
        <taxon>Pseudomonadota</taxon>
        <taxon>Alphaproteobacteria</taxon>
        <taxon>Rhodobacterales</taxon>
        <taxon>Roseobacteraceae</taxon>
        <taxon>Salipiger</taxon>
    </lineage>
</organism>
<dbReference type="RefSeq" id="WP_089846511.1">
    <property type="nucleotide sequence ID" value="NZ_FNEJ01000007.1"/>
</dbReference>
<name>A0A1G8M6X4_9RHOB</name>
<keyword evidence="12" id="KW-1185">Reference proteome</keyword>
<evidence type="ECO:0000256" key="5">
    <source>
        <dbReference type="ARBA" id="ARBA00022692"/>
    </source>
</evidence>
<keyword evidence="5 9" id="KW-0812">Transmembrane</keyword>
<keyword evidence="4 9" id="KW-0997">Cell inner membrane</keyword>
<keyword evidence="6 9" id="KW-1133">Transmembrane helix</keyword>
<dbReference type="InterPro" id="IPR055348">
    <property type="entry name" value="DctQ"/>
</dbReference>
<dbReference type="Pfam" id="PF04290">
    <property type="entry name" value="DctQ"/>
    <property type="match status" value="1"/>
</dbReference>
<evidence type="ECO:0000259" key="10">
    <source>
        <dbReference type="Pfam" id="PF04290"/>
    </source>
</evidence>
<comment type="subcellular location">
    <subcellularLocation>
        <location evidence="1 9">Cell inner membrane</location>
        <topology evidence="1 9">Multi-pass membrane protein</topology>
    </subcellularLocation>
</comment>
<dbReference type="AlphaFoldDB" id="A0A1G8M6X4"/>
<dbReference type="PANTHER" id="PTHR35011:SF2">
    <property type="entry name" value="2,3-DIKETO-L-GULONATE TRAP TRANSPORTER SMALL PERMEASE PROTEIN YIAM"/>
    <property type="match status" value="1"/>
</dbReference>
<keyword evidence="7 9" id="KW-0472">Membrane</keyword>
<dbReference type="OrthoDB" id="4250245at2"/>
<evidence type="ECO:0000256" key="4">
    <source>
        <dbReference type="ARBA" id="ARBA00022519"/>
    </source>
</evidence>
<reference evidence="11 12" key="1">
    <citation type="submission" date="2016-10" db="EMBL/GenBank/DDBJ databases">
        <authorList>
            <person name="de Groot N.N."/>
        </authorList>
    </citation>
    <scope>NUCLEOTIDE SEQUENCE [LARGE SCALE GENOMIC DNA]</scope>
    <source>
        <strain evidence="11 12">DSM 26424</strain>
    </source>
</reference>
<dbReference type="GO" id="GO:0015740">
    <property type="term" value="P:C4-dicarboxylate transport"/>
    <property type="evidence" value="ECO:0007669"/>
    <property type="project" value="TreeGrafter"/>
</dbReference>
<feature type="transmembrane region" description="Helical" evidence="9">
    <location>
        <begin position="73"/>
        <end position="89"/>
    </location>
</feature>
<accession>A0A1G8M6X4</accession>
<dbReference type="PANTHER" id="PTHR35011">
    <property type="entry name" value="2,3-DIKETO-L-GULONATE TRAP TRANSPORTER SMALL PERMEASE PROTEIN YIAM"/>
    <property type="match status" value="1"/>
</dbReference>
<keyword evidence="2 9" id="KW-0813">Transport</keyword>
<dbReference type="Proteomes" id="UP000199093">
    <property type="component" value="Unassembled WGS sequence"/>
</dbReference>
<feature type="domain" description="Tripartite ATP-independent periplasmic transporters DctQ component" evidence="10">
    <location>
        <begin position="48"/>
        <end position="172"/>
    </location>
</feature>
<evidence type="ECO:0000256" key="6">
    <source>
        <dbReference type="ARBA" id="ARBA00022989"/>
    </source>
</evidence>
<evidence type="ECO:0000256" key="9">
    <source>
        <dbReference type="RuleBase" id="RU369079"/>
    </source>
</evidence>
<dbReference type="InterPro" id="IPR007387">
    <property type="entry name" value="TRAP_DctQ"/>
</dbReference>
<evidence type="ECO:0000256" key="2">
    <source>
        <dbReference type="ARBA" id="ARBA00022448"/>
    </source>
</evidence>
<dbReference type="GO" id="GO:0022857">
    <property type="term" value="F:transmembrane transporter activity"/>
    <property type="evidence" value="ECO:0007669"/>
    <property type="project" value="UniProtKB-UniRule"/>
</dbReference>
<evidence type="ECO:0000256" key="3">
    <source>
        <dbReference type="ARBA" id="ARBA00022475"/>
    </source>
</evidence>